<keyword evidence="1" id="KW-0547">Nucleotide-binding</keyword>
<dbReference type="SUPFAM" id="SSF50447">
    <property type="entry name" value="Translation proteins"/>
    <property type="match status" value="1"/>
</dbReference>
<dbReference type="InterPro" id="IPR015760">
    <property type="entry name" value="TIF_IF2"/>
</dbReference>
<evidence type="ECO:0000256" key="2">
    <source>
        <dbReference type="ARBA" id="ARBA00023134"/>
    </source>
</evidence>
<evidence type="ECO:0000259" key="3">
    <source>
        <dbReference type="Pfam" id="PF14578"/>
    </source>
</evidence>
<protein>
    <submittedName>
        <fullName evidence="4">IF2P-like protein</fullName>
    </submittedName>
</protein>
<accession>A0ABY7DK87</accession>
<evidence type="ECO:0000256" key="1">
    <source>
        <dbReference type="ARBA" id="ARBA00022741"/>
    </source>
</evidence>
<dbReference type="PANTHER" id="PTHR43381">
    <property type="entry name" value="TRANSLATION INITIATION FACTOR IF-2-RELATED"/>
    <property type="match status" value="1"/>
</dbReference>
<evidence type="ECO:0000313" key="4">
    <source>
        <dbReference type="EMBL" id="WAQ97764.1"/>
    </source>
</evidence>
<keyword evidence="2" id="KW-0342">GTP-binding</keyword>
<keyword evidence="5" id="KW-1185">Reference proteome</keyword>
<dbReference type="InterPro" id="IPR009000">
    <property type="entry name" value="Transl_B-barrel_sf"/>
</dbReference>
<name>A0ABY7DK87_MYAAR</name>
<dbReference type="Pfam" id="PF14578">
    <property type="entry name" value="GTP_EFTU_D4"/>
    <property type="match status" value="1"/>
</dbReference>
<organism evidence="4 5">
    <name type="scientific">Mya arenaria</name>
    <name type="common">Soft-shell clam</name>
    <dbReference type="NCBI Taxonomy" id="6604"/>
    <lineage>
        <taxon>Eukaryota</taxon>
        <taxon>Metazoa</taxon>
        <taxon>Spiralia</taxon>
        <taxon>Lophotrochozoa</taxon>
        <taxon>Mollusca</taxon>
        <taxon>Bivalvia</taxon>
        <taxon>Autobranchia</taxon>
        <taxon>Heteroconchia</taxon>
        <taxon>Euheterodonta</taxon>
        <taxon>Imparidentia</taxon>
        <taxon>Neoheterodontei</taxon>
        <taxon>Myida</taxon>
        <taxon>Myoidea</taxon>
        <taxon>Myidae</taxon>
        <taxon>Mya</taxon>
    </lineage>
</organism>
<evidence type="ECO:0000313" key="5">
    <source>
        <dbReference type="Proteomes" id="UP001164746"/>
    </source>
</evidence>
<dbReference type="PANTHER" id="PTHR43381:SF4">
    <property type="entry name" value="EUKARYOTIC TRANSLATION INITIATION FACTOR 5B"/>
    <property type="match status" value="1"/>
</dbReference>
<dbReference type="InterPro" id="IPR029459">
    <property type="entry name" value="EFTU-type"/>
</dbReference>
<dbReference type="Gene3D" id="2.40.30.10">
    <property type="entry name" value="Translation factors"/>
    <property type="match status" value="1"/>
</dbReference>
<dbReference type="Proteomes" id="UP001164746">
    <property type="component" value="Chromosome 3"/>
</dbReference>
<dbReference type="EMBL" id="CP111014">
    <property type="protein sequence ID" value="WAQ97764.1"/>
    <property type="molecule type" value="Genomic_DNA"/>
</dbReference>
<feature type="domain" description="Elongation factor Tu-type" evidence="3">
    <location>
        <begin position="1"/>
        <end position="73"/>
    </location>
</feature>
<sequence length="168" mass="18849">MGVSVEAGILKPGTPICVPSKEFVFLGQVSSIEINNKPVDSARRGQEVCIKIENVPGDTPKLFGRHFDDTDMLMSRISRDSIDAVKNYFRDDMTKQDWGLMVELKKLFQILMRAGFGLEDSCHGQTLLTRLTLVPDQIETYPDSIIIELKQMVTNIDGLYTLVNSLPK</sequence>
<reference evidence="4" key="1">
    <citation type="submission" date="2022-11" db="EMBL/GenBank/DDBJ databases">
        <title>Centuries of genome instability and evolution in soft-shell clam transmissible cancer (bioRxiv).</title>
        <authorList>
            <person name="Hart S.F.M."/>
            <person name="Yonemitsu M.A."/>
            <person name="Giersch R.M."/>
            <person name="Beal B.F."/>
            <person name="Arriagada G."/>
            <person name="Davis B.W."/>
            <person name="Ostrander E.A."/>
            <person name="Goff S.P."/>
            <person name="Metzger M.J."/>
        </authorList>
    </citation>
    <scope>NUCLEOTIDE SEQUENCE</scope>
    <source>
        <strain evidence="4">MELC-2E11</strain>
        <tissue evidence="4">Siphon/mantle</tissue>
    </source>
</reference>
<gene>
    <name evidence="4" type="ORF">MAR_022137</name>
</gene>
<proteinExistence type="predicted"/>